<name>A0ABR4C1M1_9HELO</name>
<feature type="chain" id="PRO_5046145861" description="Methanethiol oxidase" evidence="1">
    <location>
        <begin position="19"/>
        <end position="468"/>
    </location>
</feature>
<dbReference type="Gene3D" id="2.130.10.10">
    <property type="entry name" value="YVTN repeat-like/Quinoprotein amine dehydrogenase"/>
    <property type="match status" value="1"/>
</dbReference>
<protein>
    <recommendedName>
        <fullName evidence="4">Methanethiol oxidase</fullName>
    </recommendedName>
</protein>
<organism evidence="2 3">
    <name type="scientific">Oculimacula yallundae</name>
    <dbReference type="NCBI Taxonomy" id="86028"/>
    <lineage>
        <taxon>Eukaryota</taxon>
        <taxon>Fungi</taxon>
        <taxon>Dikarya</taxon>
        <taxon>Ascomycota</taxon>
        <taxon>Pezizomycotina</taxon>
        <taxon>Leotiomycetes</taxon>
        <taxon>Helotiales</taxon>
        <taxon>Ploettnerulaceae</taxon>
        <taxon>Oculimacula</taxon>
    </lineage>
</organism>
<keyword evidence="1" id="KW-0732">Signal</keyword>
<feature type="signal peptide" evidence="1">
    <location>
        <begin position="1"/>
        <end position="18"/>
    </location>
</feature>
<proteinExistence type="predicted"/>
<comment type="caution">
    <text evidence="2">The sequence shown here is derived from an EMBL/GenBank/DDBJ whole genome shotgun (WGS) entry which is preliminary data.</text>
</comment>
<dbReference type="EMBL" id="JAZHXI010000015">
    <property type="protein sequence ID" value="KAL2063810.1"/>
    <property type="molecule type" value="Genomic_DNA"/>
</dbReference>
<accession>A0ABR4C1M1</accession>
<evidence type="ECO:0000256" key="1">
    <source>
        <dbReference type="SAM" id="SignalP"/>
    </source>
</evidence>
<dbReference type="Proteomes" id="UP001595075">
    <property type="component" value="Unassembled WGS sequence"/>
</dbReference>
<evidence type="ECO:0008006" key="4">
    <source>
        <dbReference type="Google" id="ProtNLM"/>
    </source>
</evidence>
<dbReference type="SUPFAM" id="SSF50974">
    <property type="entry name" value="Nitrous oxide reductase, N-terminal domain"/>
    <property type="match status" value="1"/>
</dbReference>
<dbReference type="InterPro" id="IPR015943">
    <property type="entry name" value="WD40/YVTN_repeat-like_dom_sf"/>
</dbReference>
<sequence length="468" mass="50477">MSLSKLSAVASLVLLASAAPQISLPPLIPAIPSVTIPLLPGVAPPLPVLQVPTPPLDSPSHPFNTTLKPKKIGHFWVGAGDKAHKDFLASYSLDDDTFGELINIADVPSSGNEPHHSGPSADGKYIWGGGLLSLLKTQDTGYYFDSSDPYRPKYLKSDRALLSAISDDVVAKPGGGFFYTYMGSAVGTSPGRLVETDENYNIIHQWPEDVAGTLNVLGSQFSPHGLSIDFEKGVILTSDFVVPLSVLKPSLGVVGANTVRVWDLKSRKIVNTLTIPNGNGIQDVKFIPGHPESAALASAVGLGEVWIIYPFRKDSSGKQGTIERFFSFGTNFQNKVAIFSDITKDGKYAYFTSTTGNHVGQLDISDVNNPKRLDNPNEVHPTIGPHFIKVTPDQKHVVIVDYFLQTGDIGIVNTPSDFKIHYADIQPNGSLKFGRTISFAEQFPERGGARPHSVSIFDLSNPAAPKYF</sequence>
<reference evidence="2 3" key="1">
    <citation type="journal article" date="2024" name="Commun. Biol.">
        <title>Comparative genomic analysis of thermophilic fungi reveals convergent evolutionary adaptations and gene losses.</title>
        <authorList>
            <person name="Steindorff A.S."/>
            <person name="Aguilar-Pontes M.V."/>
            <person name="Robinson A.J."/>
            <person name="Andreopoulos B."/>
            <person name="LaButti K."/>
            <person name="Kuo A."/>
            <person name="Mondo S."/>
            <person name="Riley R."/>
            <person name="Otillar R."/>
            <person name="Haridas S."/>
            <person name="Lipzen A."/>
            <person name="Grimwood J."/>
            <person name="Schmutz J."/>
            <person name="Clum A."/>
            <person name="Reid I.D."/>
            <person name="Moisan M.C."/>
            <person name="Butler G."/>
            <person name="Nguyen T.T.M."/>
            <person name="Dewar K."/>
            <person name="Conant G."/>
            <person name="Drula E."/>
            <person name="Henrissat B."/>
            <person name="Hansel C."/>
            <person name="Singer S."/>
            <person name="Hutchinson M.I."/>
            <person name="de Vries R.P."/>
            <person name="Natvig D.O."/>
            <person name="Powell A.J."/>
            <person name="Tsang A."/>
            <person name="Grigoriev I.V."/>
        </authorList>
    </citation>
    <scope>NUCLEOTIDE SEQUENCE [LARGE SCALE GENOMIC DNA]</scope>
    <source>
        <strain evidence="2 3">CBS 494.80</strain>
    </source>
</reference>
<evidence type="ECO:0000313" key="3">
    <source>
        <dbReference type="Proteomes" id="UP001595075"/>
    </source>
</evidence>
<dbReference type="InterPro" id="IPR011045">
    <property type="entry name" value="N2O_reductase_N"/>
</dbReference>
<gene>
    <name evidence="2" type="ORF">VTL71DRAFT_5615</name>
</gene>
<dbReference type="SUPFAM" id="SSF63829">
    <property type="entry name" value="Calcium-dependent phosphotriesterase"/>
    <property type="match status" value="1"/>
</dbReference>
<evidence type="ECO:0000313" key="2">
    <source>
        <dbReference type="EMBL" id="KAL2063810.1"/>
    </source>
</evidence>
<keyword evidence="3" id="KW-1185">Reference proteome</keyword>